<dbReference type="GO" id="GO:0000398">
    <property type="term" value="P:mRNA splicing, via spliceosome"/>
    <property type="evidence" value="ECO:0007669"/>
    <property type="project" value="TreeGrafter"/>
</dbReference>
<evidence type="ECO:0000259" key="13">
    <source>
        <dbReference type="PROSITE" id="PS50199"/>
    </source>
</evidence>
<dbReference type="PROSITE" id="PS50174">
    <property type="entry name" value="G_PATCH"/>
    <property type="match status" value="1"/>
</dbReference>
<dbReference type="PROSITE" id="PS01358">
    <property type="entry name" value="ZF_RANBP2_1"/>
    <property type="match status" value="1"/>
</dbReference>
<dbReference type="AlphaFoldDB" id="W4HA35"/>
<gene>
    <name evidence="14" type="ORF">H257_00353</name>
</gene>
<proteinExistence type="predicted"/>
<dbReference type="PANTHER" id="PTHR13948">
    <property type="entry name" value="RNA-BINDING PROTEIN"/>
    <property type="match status" value="1"/>
</dbReference>
<evidence type="ECO:0000256" key="6">
    <source>
        <dbReference type="ARBA" id="ARBA00022884"/>
    </source>
</evidence>
<dbReference type="SUPFAM" id="SSF54928">
    <property type="entry name" value="RNA-binding domain, RBD"/>
    <property type="match status" value="2"/>
</dbReference>
<feature type="compositionally biased region" description="Low complexity" evidence="10">
    <location>
        <begin position="540"/>
        <end position="562"/>
    </location>
</feature>
<dbReference type="InterPro" id="IPR012677">
    <property type="entry name" value="Nucleotide-bd_a/b_plait_sf"/>
</dbReference>
<name>W4HA35_APHAT</name>
<keyword evidence="6 8" id="KW-0694">RNA-binding</keyword>
<dbReference type="SMART" id="SM00360">
    <property type="entry name" value="RRM"/>
    <property type="match status" value="2"/>
</dbReference>
<evidence type="ECO:0000256" key="9">
    <source>
        <dbReference type="PROSITE-ProRule" id="PRU00322"/>
    </source>
</evidence>
<dbReference type="GO" id="GO:0005634">
    <property type="term" value="C:nucleus"/>
    <property type="evidence" value="ECO:0007669"/>
    <property type="project" value="UniProtKB-SubCell"/>
</dbReference>
<evidence type="ECO:0000256" key="1">
    <source>
        <dbReference type="ARBA" id="ARBA00004123"/>
    </source>
</evidence>
<keyword evidence="2" id="KW-0479">Metal-binding</keyword>
<feature type="domain" description="RRM" evidence="11">
    <location>
        <begin position="120"/>
        <end position="199"/>
    </location>
</feature>
<evidence type="ECO:0000256" key="10">
    <source>
        <dbReference type="SAM" id="MobiDB-lite"/>
    </source>
</evidence>
<evidence type="ECO:0000256" key="7">
    <source>
        <dbReference type="ARBA" id="ARBA00023242"/>
    </source>
</evidence>
<dbReference type="PROSITE" id="PS50199">
    <property type="entry name" value="ZF_RANBP2_2"/>
    <property type="match status" value="1"/>
</dbReference>
<feature type="region of interest" description="Disordered" evidence="10">
    <location>
        <begin position="527"/>
        <end position="562"/>
    </location>
</feature>
<organism evidence="14">
    <name type="scientific">Aphanomyces astaci</name>
    <name type="common">Crayfish plague agent</name>
    <dbReference type="NCBI Taxonomy" id="112090"/>
    <lineage>
        <taxon>Eukaryota</taxon>
        <taxon>Sar</taxon>
        <taxon>Stramenopiles</taxon>
        <taxon>Oomycota</taxon>
        <taxon>Saprolegniomycetes</taxon>
        <taxon>Saprolegniales</taxon>
        <taxon>Verrucalvaceae</taxon>
        <taxon>Aphanomyces</taxon>
    </lineage>
</organism>
<evidence type="ECO:0000256" key="4">
    <source>
        <dbReference type="ARBA" id="ARBA00022771"/>
    </source>
</evidence>
<dbReference type="Pfam" id="PF01585">
    <property type="entry name" value="G-patch"/>
    <property type="match status" value="1"/>
</dbReference>
<feature type="compositionally biased region" description="Basic and acidic residues" evidence="10">
    <location>
        <begin position="698"/>
        <end position="716"/>
    </location>
</feature>
<dbReference type="SMART" id="SM00547">
    <property type="entry name" value="ZnF_RBZ"/>
    <property type="match status" value="1"/>
</dbReference>
<dbReference type="InterPro" id="IPR035979">
    <property type="entry name" value="RBD_domain_sf"/>
</dbReference>
<keyword evidence="5" id="KW-0862">Zinc</keyword>
<dbReference type="Pfam" id="PF00076">
    <property type="entry name" value="RRM_1"/>
    <property type="match status" value="2"/>
</dbReference>
<feature type="compositionally biased region" description="Basic and acidic residues" evidence="10">
    <location>
        <begin position="1"/>
        <end position="21"/>
    </location>
</feature>
<dbReference type="PANTHER" id="PTHR13948:SF3">
    <property type="entry name" value="FI21118P1"/>
    <property type="match status" value="1"/>
</dbReference>
<comment type="subcellular location">
    <subcellularLocation>
        <location evidence="1">Nucleus</location>
    </subcellularLocation>
</comment>
<dbReference type="GeneID" id="20802349"/>
<sequence>MSRRSDSRDNTRPDHRRDYSRSRSPSRGHRRSRSRDSSKRRRHDNDEFDRSRSTRGGVDGSWRDQPRVNQDNGEFYRPSHQPQPSHPTRGFAREGSYPNDRDEAPSMRPPPQILDIEPSSTLMIKGLPFSTTNSEVMDALRPFRPTGGRIIVNKMTGESRGFAFVEFDSIDDARHVVQTFAKQPLSFQGRLAAIGYAEPTRSSHGHLPVRCDWICPMCNATNFAKRLECYKCSAPKSEYAIEVPRQVADMTHNQSGHPSCILAVRSLPMEAQEEELTQLFMRYPGVKDIRLMRDRITGAPRGFGFVEFATVEHATAALQAIGSEFYYANALVRVSYSMDAATAPRVLGPNAHVLANSAVEAAQWSSSNAYKSSESDVNALLASAAAAVSTSLTVHVPKKEFPLSFEQAGGSFVFVSENGLYYHADSMFYYDPTSKVYFNSYLGTYHVLDPVTKSSFLPFDIPLPLDDLVGAPDAPQSRAASAQKGKKKAVAISFGIKPSTAKPTPTAATPLVGTHCSVPPAAVKKKHADEIAKWSHHQKSAATATPAPATAANQPSPAAPSNNQPTICLLCRRKFNSAAQLHKHEQLSDLHKQNLAKAKQTQQSLRVRDGPKETLLPRVEDPPDVPVDVARVDKPLDDQSNIGGKMLKMMGWKSGEGLGKAGTGITAPVAAVGKTSGDTSGLGGGATLGSTPGSGASSKRDKINQITRARFDGLKD</sequence>
<feature type="domain" description="RanBP2-type" evidence="13">
    <location>
        <begin position="203"/>
        <end position="238"/>
    </location>
</feature>
<feature type="domain" description="G-patch" evidence="12">
    <location>
        <begin position="639"/>
        <end position="687"/>
    </location>
</feature>
<keyword evidence="4 9" id="KW-0863">Zinc-finger</keyword>
<keyword evidence="3" id="KW-0677">Repeat</keyword>
<evidence type="ECO:0000256" key="5">
    <source>
        <dbReference type="ARBA" id="ARBA00022833"/>
    </source>
</evidence>
<evidence type="ECO:0000259" key="11">
    <source>
        <dbReference type="PROSITE" id="PS50102"/>
    </source>
</evidence>
<dbReference type="InterPro" id="IPR001876">
    <property type="entry name" value="Znf_RanBP2"/>
</dbReference>
<dbReference type="InterPro" id="IPR036443">
    <property type="entry name" value="Znf_RanBP2_sf"/>
</dbReference>
<dbReference type="GO" id="GO:0003723">
    <property type="term" value="F:RNA binding"/>
    <property type="evidence" value="ECO:0007669"/>
    <property type="project" value="UniProtKB-UniRule"/>
</dbReference>
<accession>W4HA35</accession>
<dbReference type="Pfam" id="PF17780">
    <property type="entry name" value="OCRE"/>
    <property type="match status" value="1"/>
</dbReference>
<feature type="compositionally biased region" description="Basic and acidic residues" evidence="10">
    <location>
        <begin position="43"/>
        <end position="52"/>
    </location>
</feature>
<feature type="domain" description="RRM" evidence="11">
    <location>
        <begin position="260"/>
        <end position="339"/>
    </location>
</feature>
<reference evidence="14" key="1">
    <citation type="submission" date="2013-12" db="EMBL/GenBank/DDBJ databases">
        <title>The Genome Sequence of Aphanomyces astaci APO3.</title>
        <authorList>
            <consortium name="The Broad Institute Genomics Platform"/>
            <person name="Russ C."/>
            <person name="Tyler B."/>
            <person name="van West P."/>
            <person name="Dieguez-Uribeondo J."/>
            <person name="Young S.K."/>
            <person name="Zeng Q."/>
            <person name="Gargeya S."/>
            <person name="Fitzgerald M."/>
            <person name="Abouelleil A."/>
            <person name="Alvarado L."/>
            <person name="Chapman S.B."/>
            <person name="Gainer-Dewar J."/>
            <person name="Goldberg J."/>
            <person name="Griggs A."/>
            <person name="Gujja S."/>
            <person name="Hansen M."/>
            <person name="Howarth C."/>
            <person name="Imamovic A."/>
            <person name="Ireland A."/>
            <person name="Larimer J."/>
            <person name="McCowan C."/>
            <person name="Murphy C."/>
            <person name="Pearson M."/>
            <person name="Poon T.W."/>
            <person name="Priest M."/>
            <person name="Roberts A."/>
            <person name="Saif S."/>
            <person name="Shea T."/>
            <person name="Sykes S."/>
            <person name="Wortman J."/>
            <person name="Nusbaum C."/>
            <person name="Birren B."/>
        </authorList>
    </citation>
    <scope>NUCLEOTIDE SEQUENCE [LARGE SCALE GENOMIC DNA]</scope>
    <source>
        <strain evidence="14">APO3</strain>
    </source>
</reference>
<protein>
    <recommendedName>
        <fullName evidence="15">RNA-binding protein</fullName>
    </recommendedName>
</protein>
<dbReference type="RefSeq" id="XP_009821295.1">
    <property type="nucleotide sequence ID" value="XM_009822993.1"/>
</dbReference>
<dbReference type="SUPFAM" id="SSF90209">
    <property type="entry name" value="Ran binding protein zinc finger-like"/>
    <property type="match status" value="1"/>
</dbReference>
<feature type="region of interest" description="Disordered" evidence="10">
    <location>
        <begin position="1"/>
        <end position="113"/>
    </location>
</feature>
<evidence type="ECO:0000256" key="2">
    <source>
        <dbReference type="ARBA" id="ARBA00022723"/>
    </source>
</evidence>
<dbReference type="VEuPathDB" id="FungiDB:H257_00353"/>
<feature type="region of interest" description="Disordered" evidence="10">
    <location>
        <begin position="593"/>
        <end position="629"/>
    </location>
</feature>
<dbReference type="STRING" id="112090.W4HA35"/>
<dbReference type="InterPro" id="IPR000467">
    <property type="entry name" value="G_patch_dom"/>
</dbReference>
<evidence type="ECO:0000259" key="12">
    <source>
        <dbReference type="PROSITE" id="PS50174"/>
    </source>
</evidence>
<dbReference type="OrthoDB" id="439808at2759"/>
<dbReference type="EMBL" id="KI913114">
    <property type="protein sequence ID" value="ETV88895.1"/>
    <property type="molecule type" value="Genomic_DNA"/>
</dbReference>
<dbReference type="CDD" id="cd16074">
    <property type="entry name" value="OCRE"/>
    <property type="match status" value="1"/>
</dbReference>
<feature type="region of interest" description="Disordered" evidence="10">
    <location>
        <begin position="672"/>
        <end position="716"/>
    </location>
</feature>
<evidence type="ECO:0008006" key="15">
    <source>
        <dbReference type="Google" id="ProtNLM"/>
    </source>
</evidence>
<feature type="compositionally biased region" description="Basic residues" evidence="10">
    <location>
        <begin position="24"/>
        <end position="42"/>
    </location>
</feature>
<keyword evidence="7" id="KW-0539">Nucleus</keyword>
<evidence type="ECO:0000313" key="14">
    <source>
        <dbReference type="EMBL" id="ETV88895.1"/>
    </source>
</evidence>
<dbReference type="SMART" id="SM00443">
    <property type="entry name" value="G_patch"/>
    <property type="match status" value="1"/>
</dbReference>
<evidence type="ECO:0000256" key="3">
    <source>
        <dbReference type="ARBA" id="ARBA00022737"/>
    </source>
</evidence>
<dbReference type="GO" id="GO:0008270">
    <property type="term" value="F:zinc ion binding"/>
    <property type="evidence" value="ECO:0007669"/>
    <property type="project" value="UniProtKB-KW"/>
</dbReference>
<dbReference type="InterPro" id="IPR041591">
    <property type="entry name" value="OCRE"/>
</dbReference>
<feature type="compositionally biased region" description="Low complexity" evidence="10">
    <location>
        <begin position="688"/>
        <end position="697"/>
    </location>
</feature>
<dbReference type="Gene3D" id="4.10.1060.10">
    <property type="entry name" value="Zinc finger, RanBP2-type"/>
    <property type="match status" value="1"/>
</dbReference>
<dbReference type="Gene3D" id="3.30.70.330">
    <property type="match status" value="2"/>
</dbReference>
<evidence type="ECO:0000256" key="8">
    <source>
        <dbReference type="PROSITE-ProRule" id="PRU00176"/>
    </source>
</evidence>
<dbReference type="PROSITE" id="PS50102">
    <property type="entry name" value="RRM"/>
    <property type="match status" value="2"/>
</dbReference>
<dbReference type="InterPro" id="IPR000504">
    <property type="entry name" value="RRM_dom"/>
</dbReference>